<protein>
    <submittedName>
        <fullName evidence="2">Cold shock domain-containing protein</fullName>
    </submittedName>
</protein>
<dbReference type="Proteomes" id="UP001501474">
    <property type="component" value="Unassembled WGS sequence"/>
</dbReference>
<dbReference type="PRINTS" id="PR00050">
    <property type="entry name" value="COLDSHOCK"/>
</dbReference>
<dbReference type="InterPro" id="IPR011129">
    <property type="entry name" value="CSD"/>
</dbReference>
<organism evidence="2 3">
    <name type="scientific">Streptomyces indiaensis</name>
    <dbReference type="NCBI Taxonomy" id="284033"/>
    <lineage>
        <taxon>Bacteria</taxon>
        <taxon>Bacillati</taxon>
        <taxon>Actinomycetota</taxon>
        <taxon>Actinomycetes</taxon>
        <taxon>Kitasatosporales</taxon>
        <taxon>Streptomycetaceae</taxon>
        <taxon>Streptomyces</taxon>
    </lineage>
</organism>
<comment type="caution">
    <text evidence="2">The sequence shown here is derived from an EMBL/GenBank/DDBJ whole genome shotgun (WGS) entry which is preliminary data.</text>
</comment>
<dbReference type="SMART" id="SM00357">
    <property type="entry name" value="CSP"/>
    <property type="match status" value="1"/>
</dbReference>
<dbReference type="CDD" id="cd04458">
    <property type="entry name" value="CSP_CDS"/>
    <property type="match status" value="1"/>
</dbReference>
<dbReference type="SUPFAM" id="SSF50249">
    <property type="entry name" value="Nucleic acid-binding proteins"/>
    <property type="match status" value="1"/>
</dbReference>
<dbReference type="InterPro" id="IPR002059">
    <property type="entry name" value="CSP_DNA-bd"/>
</dbReference>
<name>A0ABN3D716_9ACTN</name>
<dbReference type="EMBL" id="BAAART010000021">
    <property type="protein sequence ID" value="GAA2221426.1"/>
    <property type="molecule type" value="Genomic_DNA"/>
</dbReference>
<evidence type="ECO:0000259" key="1">
    <source>
        <dbReference type="PROSITE" id="PS51857"/>
    </source>
</evidence>
<dbReference type="Pfam" id="PF00313">
    <property type="entry name" value="CSD"/>
    <property type="match status" value="1"/>
</dbReference>
<dbReference type="Gene3D" id="2.40.50.140">
    <property type="entry name" value="Nucleic acid-binding proteins"/>
    <property type="match status" value="1"/>
</dbReference>
<feature type="domain" description="CSD" evidence="1">
    <location>
        <begin position="8"/>
        <end position="72"/>
    </location>
</feature>
<accession>A0ABN3D716</accession>
<evidence type="ECO:0000313" key="2">
    <source>
        <dbReference type="EMBL" id="GAA2221426.1"/>
    </source>
</evidence>
<evidence type="ECO:0000313" key="3">
    <source>
        <dbReference type="Proteomes" id="UP001501474"/>
    </source>
</evidence>
<dbReference type="InterPro" id="IPR012340">
    <property type="entry name" value="NA-bd_OB-fold"/>
</dbReference>
<reference evidence="2 3" key="1">
    <citation type="journal article" date="2019" name="Int. J. Syst. Evol. Microbiol.">
        <title>The Global Catalogue of Microorganisms (GCM) 10K type strain sequencing project: providing services to taxonomists for standard genome sequencing and annotation.</title>
        <authorList>
            <consortium name="The Broad Institute Genomics Platform"/>
            <consortium name="The Broad Institute Genome Sequencing Center for Infectious Disease"/>
            <person name="Wu L."/>
            <person name="Ma J."/>
        </authorList>
    </citation>
    <scope>NUCLEOTIDE SEQUENCE [LARGE SCALE GENOMIC DNA]</scope>
    <source>
        <strain evidence="2 3">JCM 3053</strain>
    </source>
</reference>
<gene>
    <name evidence="2" type="ORF">GCM10010104_09610</name>
</gene>
<sequence>MGKGLVGMVTGRVVRFDSVRGFGFIAPDHGGDDVFLHVNDLLIPEHYIRSGLSVQFEVEEGDRGLKASAVRLADGAEAKSAAFQTPAGAAAALASEPARQADGDDSLCDVLAANEYLHEVTEVLLSTAPSLTGDQIVQIRAGLLQSAKNHGWTEG</sequence>
<dbReference type="PROSITE" id="PS51857">
    <property type="entry name" value="CSD_2"/>
    <property type="match status" value="1"/>
</dbReference>
<keyword evidence="3" id="KW-1185">Reference proteome</keyword>
<proteinExistence type="predicted"/>